<gene>
    <name evidence="1" type="ORF">SAMN05216586_104191</name>
</gene>
<name>A0AAQ1JQ51_9GAMM</name>
<evidence type="ECO:0000313" key="1">
    <source>
        <dbReference type="EMBL" id="SEG23380.1"/>
    </source>
</evidence>
<dbReference type="PANTHER" id="PTHR17985:SF8">
    <property type="entry name" value="TRANSPORT AND GOLGI ORGANIZATION PROTEIN 2 HOMOLOG"/>
    <property type="match status" value="1"/>
</dbReference>
<sequence length="251" mass="28010">MCLIAFAWQQSPQQPLLLIGNRDEFHHRPTRALDLWTREGHPELLAGKDLEAGGTWLGVTRDGRFAAVTNIRRPGVPKAPLSRGQLPLDYLQGTRSPAAFMHALQGQLANYTGFNLLVGDREQLWFLNSENGQAQQLEPGIHAVSNADLDSPWPKTGCLRSALANNLNADDETLFSLLADDHVYADEQLPDTGISLEWERMLSATFIVGLPEYGTRASSILRLEANNRIRLTERRFGALGEPQGETCREWR</sequence>
<reference evidence="1 2" key="1">
    <citation type="submission" date="2016-10" db="EMBL/GenBank/DDBJ databases">
        <authorList>
            <person name="Varghese N."/>
            <person name="Submissions S."/>
        </authorList>
    </citation>
    <scope>NUCLEOTIDE SEQUENCE [LARGE SCALE GENOMIC DNA]</scope>
    <source>
        <strain evidence="1 2">CECT 8317</strain>
    </source>
</reference>
<protein>
    <submittedName>
        <fullName evidence="1">Uncharacterized conserved protein, contains NRDE domain</fullName>
    </submittedName>
</protein>
<keyword evidence="2" id="KW-1185">Reference proteome</keyword>
<dbReference type="EMBL" id="FNVE01000004">
    <property type="protein sequence ID" value="SEG23380.1"/>
    <property type="molecule type" value="Genomic_DNA"/>
</dbReference>
<dbReference type="Pfam" id="PF05742">
    <property type="entry name" value="TANGO2"/>
    <property type="match status" value="1"/>
</dbReference>
<accession>A0AAQ1JQ51</accession>
<dbReference type="InterPro" id="IPR008551">
    <property type="entry name" value="TANGO2"/>
</dbReference>
<organism evidence="1 2">
    <name type="scientific">Halopseudomonas aestusnigri</name>
    <dbReference type="NCBI Taxonomy" id="857252"/>
    <lineage>
        <taxon>Bacteria</taxon>
        <taxon>Pseudomonadati</taxon>
        <taxon>Pseudomonadota</taxon>
        <taxon>Gammaproteobacteria</taxon>
        <taxon>Pseudomonadales</taxon>
        <taxon>Pseudomonadaceae</taxon>
        <taxon>Halopseudomonas</taxon>
    </lineage>
</organism>
<dbReference type="Proteomes" id="UP000243518">
    <property type="component" value="Unassembled WGS sequence"/>
</dbReference>
<comment type="caution">
    <text evidence="1">The sequence shown here is derived from an EMBL/GenBank/DDBJ whole genome shotgun (WGS) entry which is preliminary data.</text>
</comment>
<dbReference type="PANTHER" id="PTHR17985">
    <property type="entry name" value="SER/THR-RICH PROTEIN T10 IN DGCR REGION"/>
    <property type="match status" value="1"/>
</dbReference>
<proteinExistence type="predicted"/>
<dbReference type="RefSeq" id="WP_088274550.1">
    <property type="nucleotide sequence ID" value="NZ_FNVE01000004.1"/>
</dbReference>
<dbReference type="AlphaFoldDB" id="A0AAQ1JQ51"/>
<evidence type="ECO:0000313" key="2">
    <source>
        <dbReference type="Proteomes" id="UP000243518"/>
    </source>
</evidence>